<keyword evidence="4" id="KW-0676">Redox-active center</keyword>
<evidence type="ECO:0000259" key="5">
    <source>
        <dbReference type="PROSITE" id="PS51352"/>
    </source>
</evidence>
<dbReference type="InterPro" id="IPR017937">
    <property type="entry name" value="Thioredoxin_CS"/>
</dbReference>
<keyword evidence="2" id="KW-0201">Cytochrome c-type biogenesis</keyword>
<evidence type="ECO:0000256" key="1">
    <source>
        <dbReference type="ARBA" id="ARBA00004196"/>
    </source>
</evidence>
<evidence type="ECO:0000256" key="4">
    <source>
        <dbReference type="ARBA" id="ARBA00023284"/>
    </source>
</evidence>
<dbReference type="PROSITE" id="PS51352">
    <property type="entry name" value="THIOREDOXIN_2"/>
    <property type="match status" value="1"/>
</dbReference>
<gene>
    <name evidence="6" type="ORF">ACFSKL_11545</name>
</gene>
<comment type="subcellular location">
    <subcellularLocation>
        <location evidence="1">Cell envelope</location>
    </subcellularLocation>
</comment>
<evidence type="ECO:0000256" key="3">
    <source>
        <dbReference type="ARBA" id="ARBA00023157"/>
    </source>
</evidence>
<dbReference type="EMBL" id="JBHUHR010000031">
    <property type="protein sequence ID" value="MFD2035430.1"/>
    <property type="molecule type" value="Genomic_DNA"/>
</dbReference>
<feature type="domain" description="Thioredoxin" evidence="5">
    <location>
        <begin position="232"/>
        <end position="370"/>
    </location>
</feature>
<keyword evidence="7" id="KW-1185">Reference proteome</keyword>
<dbReference type="InterPro" id="IPR000866">
    <property type="entry name" value="AhpC/TSA"/>
</dbReference>
<dbReference type="InterPro" id="IPR025380">
    <property type="entry name" value="DUF4369"/>
</dbReference>
<proteinExistence type="predicted"/>
<protein>
    <submittedName>
        <fullName evidence="6">Redoxin domain-containing protein</fullName>
    </submittedName>
</protein>
<dbReference type="CDD" id="cd02966">
    <property type="entry name" value="TlpA_like_family"/>
    <property type="match status" value="1"/>
</dbReference>
<dbReference type="PANTHER" id="PTHR42852:SF6">
    <property type="entry name" value="THIOL:DISULFIDE INTERCHANGE PROTEIN DSBE"/>
    <property type="match status" value="1"/>
</dbReference>
<name>A0ABW4VRM3_9BACT</name>
<dbReference type="InterPro" id="IPR013766">
    <property type="entry name" value="Thioredoxin_domain"/>
</dbReference>
<keyword evidence="3" id="KW-1015">Disulfide bond</keyword>
<dbReference type="PANTHER" id="PTHR42852">
    <property type="entry name" value="THIOL:DISULFIDE INTERCHANGE PROTEIN DSBE"/>
    <property type="match status" value="1"/>
</dbReference>
<dbReference type="Gene3D" id="3.40.30.10">
    <property type="entry name" value="Glutaredoxin"/>
    <property type="match status" value="1"/>
</dbReference>
<dbReference type="Pfam" id="PF14289">
    <property type="entry name" value="DUF4369"/>
    <property type="match status" value="1"/>
</dbReference>
<evidence type="ECO:0000313" key="6">
    <source>
        <dbReference type="EMBL" id="MFD2035430.1"/>
    </source>
</evidence>
<accession>A0ABW4VRM3</accession>
<dbReference type="InterPro" id="IPR036249">
    <property type="entry name" value="Thioredoxin-like_sf"/>
</dbReference>
<dbReference type="Pfam" id="PF00578">
    <property type="entry name" value="AhpC-TSA"/>
    <property type="match status" value="1"/>
</dbReference>
<sequence length="370" mass="41829">MRNLLAIIILALGVNACQPSSEKSVEEAGFYTIEGEIKGLNVAEIYFMHKDSTGEHKDTLIVNNGKFSVKGITDEPQFVMIYSDKVRFQKVFYVENKAMNIKGTFDSLLHVDVSGSPVQDDFEVLEERIQTHRDSVMVYWNLAQEASNKGDTIIANGYQVIADSMYRSESLIRKQFILEFPHSFASLNELLNYSNEDNLNESLILYAGLSDEVTNTKKGKEVATHLENLDKVKQGNIALPFSQKDVDGEVVSLNDYDGKYVLLEFWASWCGPCRAENPNLRAEYLKYHDKGFNILGISLDDSREKWMKALVKDDLPWTQVSDLKGWQNEVAMLYGVRGIPANFLISPDGIIIDKGLRGESLNAKLREIFD</sequence>
<dbReference type="Proteomes" id="UP001597361">
    <property type="component" value="Unassembled WGS sequence"/>
</dbReference>
<dbReference type="RefSeq" id="WP_376886393.1">
    <property type="nucleotide sequence ID" value="NZ_JBHUHR010000031.1"/>
</dbReference>
<evidence type="ECO:0000313" key="7">
    <source>
        <dbReference type="Proteomes" id="UP001597361"/>
    </source>
</evidence>
<evidence type="ECO:0000256" key="2">
    <source>
        <dbReference type="ARBA" id="ARBA00022748"/>
    </source>
</evidence>
<organism evidence="6 7">
    <name type="scientific">Belliella marina</name>
    <dbReference type="NCBI Taxonomy" id="1644146"/>
    <lineage>
        <taxon>Bacteria</taxon>
        <taxon>Pseudomonadati</taxon>
        <taxon>Bacteroidota</taxon>
        <taxon>Cytophagia</taxon>
        <taxon>Cytophagales</taxon>
        <taxon>Cyclobacteriaceae</taxon>
        <taxon>Belliella</taxon>
    </lineage>
</organism>
<comment type="caution">
    <text evidence="6">The sequence shown here is derived from an EMBL/GenBank/DDBJ whole genome shotgun (WGS) entry which is preliminary data.</text>
</comment>
<dbReference type="InterPro" id="IPR050553">
    <property type="entry name" value="Thioredoxin_ResA/DsbE_sf"/>
</dbReference>
<dbReference type="SUPFAM" id="SSF52833">
    <property type="entry name" value="Thioredoxin-like"/>
    <property type="match status" value="1"/>
</dbReference>
<dbReference type="PROSITE" id="PS00194">
    <property type="entry name" value="THIOREDOXIN_1"/>
    <property type="match status" value="1"/>
</dbReference>
<reference evidence="7" key="1">
    <citation type="journal article" date="2019" name="Int. J. Syst. Evol. Microbiol.">
        <title>The Global Catalogue of Microorganisms (GCM) 10K type strain sequencing project: providing services to taxonomists for standard genome sequencing and annotation.</title>
        <authorList>
            <consortium name="The Broad Institute Genomics Platform"/>
            <consortium name="The Broad Institute Genome Sequencing Center for Infectious Disease"/>
            <person name="Wu L."/>
            <person name="Ma J."/>
        </authorList>
    </citation>
    <scope>NUCLEOTIDE SEQUENCE [LARGE SCALE GENOMIC DNA]</scope>
    <source>
        <strain evidence="7">CGMCC 1.15180</strain>
    </source>
</reference>